<dbReference type="Proteomes" id="UP001586593">
    <property type="component" value="Unassembled WGS sequence"/>
</dbReference>
<dbReference type="InterPro" id="IPR025952">
    <property type="entry name" value="R3H-assoc_dom"/>
</dbReference>
<proteinExistence type="predicted"/>
<evidence type="ECO:0000313" key="4">
    <source>
        <dbReference type="Proteomes" id="UP001586593"/>
    </source>
</evidence>
<dbReference type="CDD" id="cd02325">
    <property type="entry name" value="R3H"/>
    <property type="match status" value="1"/>
</dbReference>
<feature type="region of interest" description="Disordered" evidence="1">
    <location>
        <begin position="187"/>
        <end position="209"/>
    </location>
</feature>
<feature type="region of interest" description="Disordered" evidence="1">
    <location>
        <begin position="65"/>
        <end position="138"/>
    </location>
</feature>
<comment type="caution">
    <text evidence="3">The sequence shown here is derived from an EMBL/GenBank/DDBJ whole genome shotgun (WGS) entry which is preliminary data.</text>
</comment>
<dbReference type="SUPFAM" id="SSF82708">
    <property type="entry name" value="R3H domain"/>
    <property type="match status" value="1"/>
</dbReference>
<dbReference type="EMBL" id="JAZHXJ010002771">
    <property type="protein sequence ID" value="KAL1836785.1"/>
    <property type="molecule type" value="Genomic_DNA"/>
</dbReference>
<dbReference type="InterPro" id="IPR039629">
    <property type="entry name" value="R3HDM4"/>
</dbReference>
<gene>
    <name evidence="3" type="ORF">VTK73DRAFT_4926</name>
</gene>
<accession>A0ABR3V588</accession>
<evidence type="ECO:0000259" key="2">
    <source>
        <dbReference type="Pfam" id="PF13902"/>
    </source>
</evidence>
<reference evidence="3 4" key="1">
    <citation type="journal article" date="2024" name="Commun. Biol.">
        <title>Comparative genomic analysis of thermophilic fungi reveals convergent evolutionary adaptations and gene losses.</title>
        <authorList>
            <person name="Steindorff A.S."/>
            <person name="Aguilar-Pontes M.V."/>
            <person name="Robinson A.J."/>
            <person name="Andreopoulos B."/>
            <person name="LaButti K."/>
            <person name="Kuo A."/>
            <person name="Mondo S."/>
            <person name="Riley R."/>
            <person name="Otillar R."/>
            <person name="Haridas S."/>
            <person name="Lipzen A."/>
            <person name="Grimwood J."/>
            <person name="Schmutz J."/>
            <person name="Clum A."/>
            <person name="Reid I.D."/>
            <person name="Moisan M.C."/>
            <person name="Butler G."/>
            <person name="Nguyen T.T.M."/>
            <person name="Dewar K."/>
            <person name="Conant G."/>
            <person name="Drula E."/>
            <person name="Henrissat B."/>
            <person name="Hansel C."/>
            <person name="Singer S."/>
            <person name="Hutchinson M.I."/>
            <person name="de Vries R.P."/>
            <person name="Natvig D.O."/>
            <person name="Powell A.J."/>
            <person name="Tsang A."/>
            <person name="Grigoriev I.V."/>
        </authorList>
    </citation>
    <scope>NUCLEOTIDE SEQUENCE [LARGE SCALE GENOMIC DNA]</scope>
    <source>
        <strain evidence="3 4">ATCC 24622</strain>
    </source>
</reference>
<dbReference type="PANTHER" id="PTHR32019">
    <property type="entry name" value="R3H DOMAIN-CONTAINING PROTEIN 4"/>
    <property type="match status" value="1"/>
</dbReference>
<dbReference type="PANTHER" id="PTHR32019:SF2">
    <property type="entry name" value="R3H DOMAIN-CONTAINING PROTEIN 4"/>
    <property type="match status" value="1"/>
</dbReference>
<name>A0ABR3V588_9PEZI</name>
<sequence length="361" mass="39778">MAIHSAVPAPPESPTTGTHGPPSQVPQHQIASSPVTAVDIESWTISALEALSVSPVARGVGSPLAIPLDGGDLHHRVGDTSSRPRPKLRNVALNVDDDGDAAIPVGPPRRPPSRRDSMRRRDALLKGKEGSRQRRRWENDRLLHVPNVEPPLPSDWEVRPTHPVHHVPYQLAQYWDKGLRDRVEERKAAFSTRRRPALNGGGGIGGPVSRDLRAAVKRTPAVKSWLRALEEPVRAFLVERGAVVATASNASDSDEDEEEIVFSGRNNRSAAQAPEWKRARRLDVSHSCEAESVMVLDSLGDDEGSSFKRWLTHSISDYYGLDSRSVTVGEPARRVVCIGVRRLKQGFPACYELPQPLWELF</sequence>
<feature type="domain" description="R3H-associated N-terminal" evidence="2">
    <location>
        <begin position="110"/>
        <end position="194"/>
    </location>
</feature>
<dbReference type="Pfam" id="PF13902">
    <property type="entry name" value="R3H-assoc"/>
    <property type="match status" value="1"/>
</dbReference>
<keyword evidence="4" id="KW-1185">Reference proteome</keyword>
<evidence type="ECO:0000313" key="3">
    <source>
        <dbReference type="EMBL" id="KAL1836785.1"/>
    </source>
</evidence>
<evidence type="ECO:0000256" key="1">
    <source>
        <dbReference type="SAM" id="MobiDB-lite"/>
    </source>
</evidence>
<feature type="compositionally biased region" description="Basic and acidic residues" evidence="1">
    <location>
        <begin position="113"/>
        <end position="138"/>
    </location>
</feature>
<feature type="region of interest" description="Disordered" evidence="1">
    <location>
        <begin position="1"/>
        <end position="33"/>
    </location>
</feature>
<dbReference type="InterPro" id="IPR036867">
    <property type="entry name" value="R3H_dom_sf"/>
</dbReference>
<organism evidence="3 4">
    <name type="scientific">Phialemonium thermophilum</name>
    <dbReference type="NCBI Taxonomy" id="223376"/>
    <lineage>
        <taxon>Eukaryota</taxon>
        <taxon>Fungi</taxon>
        <taxon>Dikarya</taxon>
        <taxon>Ascomycota</taxon>
        <taxon>Pezizomycotina</taxon>
        <taxon>Sordariomycetes</taxon>
        <taxon>Sordariomycetidae</taxon>
        <taxon>Cephalothecales</taxon>
        <taxon>Cephalothecaceae</taxon>
        <taxon>Phialemonium</taxon>
    </lineage>
</organism>
<protein>
    <recommendedName>
        <fullName evidence="2">R3H-associated N-terminal domain-containing protein</fullName>
    </recommendedName>
</protein>